<accession>A0A5B7D6Q4</accession>
<dbReference type="Proteomes" id="UP000324222">
    <property type="component" value="Unassembled WGS sequence"/>
</dbReference>
<keyword evidence="2" id="KW-1185">Reference proteome</keyword>
<dbReference type="AlphaFoldDB" id="A0A5B7D6Q4"/>
<comment type="caution">
    <text evidence="1">The sequence shown here is derived from an EMBL/GenBank/DDBJ whole genome shotgun (WGS) entry which is preliminary data.</text>
</comment>
<proteinExistence type="predicted"/>
<organism evidence="1 2">
    <name type="scientific">Portunus trituberculatus</name>
    <name type="common">Swimming crab</name>
    <name type="synonym">Neptunus trituberculatus</name>
    <dbReference type="NCBI Taxonomy" id="210409"/>
    <lineage>
        <taxon>Eukaryota</taxon>
        <taxon>Metazoa</taxon>
        <taxon>Ecdysozoa</taxon>
        <taxon>Arthropoda</taxon>
        <taxon>Crustacea</taxon>
        <taxon>Multicrustacea</taxon>
        <taxon>Malacostraca</taxon>
        <taxon>Eumalacostraca</taxon>
        <taxon>Eucarida</taxon>
        <taxon>Decapoda</taxon>
        <taxon>Pleocyemata</taxon>
        <taxon>Brachyura</taxon>
        <taxon>Eubrachyura</taxon>
        <taxon>Portunoidea</taxon>
        <taxon>Portunidae</taxon>
        <taxon>Portuninae</taxon>
        <taxon>Portunus</taxon>
    </lineage>
</organism>
<evidence type="ECO:0000313" key="2">
    <source>
        <dbReference type="Proteomes" id="UP000324222"/>
    </source>
</evidence>
<gene>
    <name evidence="1" type="ORF">E2C01_009801</name>
</gene>
<sequence length="113" mass="12036">MQCCGGMATKVVADRLVSLNILYKDVSSRKKSNGTLLKVERCRATPCHSSGPNSGAGVQCISNLIHSQRHSTQRPAPRPSRYATPPCQPAVCAPPFSLSPIPPCPPPPPPLPR</sequence>
<protein>
    <submittedName>
        <fullName evidence="1">Uncharacterized protein</fullName>
    </submittedName>
</protein>
<dbReference type="EMBL" id="VSRR010000551">
    <property type="protein sequence ID" value="MPC16959.1"/>
    <property type="molecule type" value="Genomic_DNA"/>
</dbReference>
<name>A0A5B7D6Q4_PORTR</name>
<reference evidence="1 2" key="1">
    <citation type="submission" date="2019-05" db="EMBL/GenBank/DDBJ databases">
        <title>Another draft genome of Portunus trituberculatus and its Hox gene families provides insights of decapod evolution.</title>
        <authorList>
            <person name="Jeong J.-H."/>
            <person name="Song I."/>
            <person name="Kim S."/>
            <person name="Choi T."/>
            <person name="Kim D."/>
            <person name="Ryu S."/>
            <person name="Kim W."/>
        </authorList>
    </citation>
    <scope>NUCLEOTIDE SEQUENCE [LARGE SCALE GENOMIC DNA]</scope>
    <source>
        <tissue evidence="1">Muscle</tissue>
    </source>
</reference>
<evidence type="ECO:0000313" key="1">
    <source>
        <dbReference type="EMBL" id="MPC16959.1"/>
    </source>
</evidence>